<accession>A0A178UDL1</accession>
<feature type="coiled-coil region" evidence="1">
    <location>
        <begin position="65"/>
        <end position="92"/>
    </location>
</feature>
<feature type="compositionally biased region" description="Acidic residues" evidence="2">
    <location>
        <begin position="135"/>
        <end position="146"/>
    </location>
</feature>
<evidence type="ECO:0000313" key="4">
    <source>
        <dbReference type="Proteomes" id="UP000078284"/>
    </source>
</evidence>
<name>A0A178UDL1_ARATH</name>
<reference evidence="4" key="1">
    <citation type="journal article" date="2016" name="Proc. Natl. Acad. Sci. U.S.A.">
        <title>Chromosome-level assembly of Arabidopsis thaliana Ler reveals the extent of translocation and inversion polymorphisms.</title>
        <authorList>
            <person name="Zapata L."/>
            <person name="Ding J."/>
            <person name="Willing E.M."/>
            <person name="Hartwig B."/>
            <person name="Bezdan D."/>
            <person name="Jiao W.B."/>
            <person name="Patel V."/>
            <person name="Velikkakam James G."/>
            <person name="Koornneef M."/>
            <person name="Ossowski S."/>
            <person name="Schneeberger K."/>
        </authorList>
    </citation>
    <scope>NUCLEOTIDE SEQUENCE [LARGE SCALE GENOMIC DNA]</scope>
    <source>
        <strain evidence="4">cv. Landsberg erecta</strain>
    </source>
</reference>
<gene>
    <name evidence="3" type="ordered locus">AXX17_At5g31030</name>
</gene>
<sequence length="312" mass="36059">MENEGASTVCHLDPRSPLFLSGDDFEPAGVLFPHACFHFPSNDKKEAYDFIDKVVNKHRRLCDERQRLGLKRQTLKARIARIERKVRAMESDPFQWEWRNFDCVAKIPHMLRMYLRARGQVPGLVNALIQVIPSDSEEGDDEEEDSNPWKRVKNEPDVDVKNEASISNPEPAMKEPSMPDFSMVRMIDEDIPNVPDRGRSPLRNFRSQIQVLCALIKDLSSIDQEIAMAFIKALAAQHQKRSTEKKKLRKKINQMLRRITVISRELHTLNSHHRDWIELGIAEFARIPDCMMPILDLANQGVEVLCKTRRIS</sequence>
<feature type="region of interest" description="Disordered" evidence="2">
    <location>
        <begin position="135"/>
        <end position="177"/>
    </location>
</feature>
<dbReference type="AlphaFoldDB" id="A0A178UDL1"/>
<dbReference type="InterPro" id="IPR021704">
    <property type="entry name" value="DUF3287"/>
</dbReference>
<dbReference type="Proteomes" id="UP000078284">
    <property type="component" value="Chromosome 5"/>
</dbReference>
<keyword evidence="1" id="KW-0175">Coiled coil</keyword>
<evidence type="ECO:0000313" key="3">
    <source>
        <dbReference type="EMBL" id="OAO91868.1"/>
    </source>
</evidence>
<evidence type="ECO:0000256" key="1">
    <source>
        <dbReference type="SAM" id="Coils"/>
    </source>
</evidence>
<dbReference type="Pfam" id="PF11690">
    <property type="entry name" value="DUF3287"/>
    <property type="match status" value="2"/>
</dbReference>
<dbReference type="EMBL" id="LUHQ01000005">
    <property type="protein sequence ID" value="OAO91868.1"/>
    <property type="molecule type" value="Genomic_DNA"/>
</dbReference>
<feature type="compositionally biased region" description="Basic and acidic residues" evidence="2">
    <location>
        <begin position="152"/>
        <end position="162"/>
    </location>
</feature>
<protein>
    <submittedName>
        <fullName evidence="3">Uncharacterized protein</fullName>
    </submittedName>
</protein>
<organism evidence="3 4">
    <name type="scientific">Arabidopsis thaliana</name>
    <name type="common">Mouse-ear cress</name>
    <dbReference type="NCBI Taxonomy" id="3702"/>
    <lineage>
        <taxon>Eukaryota</taxon>
        <taxon>Viridiplantae</taxon>
        <taxon>Streptophyta</taxon>
        <taxon>Embryophyta</taxon>
        <taxon>Tracheophyta</taxon>
        <taxon>Spermatophyta</taxon>
        <taxon>Magnoliopsida</taxon>
        <taxon>eudicotyledons</taxon>
        <taxon>Gunneridae</taxon>
        <taxon>Pentapetalae</taxon>
        <taxon>rosids</taxon>
        <taxon>malvids</taxon>
        <taxon>Brassicales</taxon>
        <taxon>Brassicaceae</taxon>
        <taxon>Camelineae</taxon>
        <taxon>Arabidopsis</taxon>
    </lineage>
</organism>
<proteinExistence type="predicted"/>
<evidence type="ECO:0000256" key="2">
    <source>
        <dbReference type="SAM" id="MobiDB-lite"/>
    </source>
</evidence>
<comment type="caution">
    <text evidence="3">The sequence shown here is derived from an EMBL/GenBank/DDBJ whole genome shotgun (WGS) entry which is preliminary data.</text>
</comment>
<dbReference type="ExpressionAtlas" id="A0A178UDL1">
    <property type="expression patterns" value="differential"/>
</dbReference>